<evidence type="ECO:0000313" key="1">
    <source>
        <dbReference type="EMBL" id="KAL0114733.1"/>
    </source>
</evidence>
<proteinExistence type="predicted"/>
<comment type="caution">
    <text evidence="1">The sequence shown here is derived from an EMBL/GenBank/DDBJ whole genome shotgun (WGS) entry which is preliminary data.</text>
</comment>
<reference evidence="1 2" key="1">
    <citation type="submission" date="2023-03" db="EMBL/GenBank/DDBJ databases">
        <title>High recombination rates correlate with genetic variation in Cardiocondyla obscurior ants.</title>
        <authorList>
            <person name="Errbii M."/>
        </authorList>
    </citation>
    <scope>NUCLEOTIDE SEQUENCE [LARGE SCALE GENOMIC DNA]</scope>
    <source>
        <strain evidence="1">Alpha-2009</strain>
        <tissue evidence="1">Whole body</tissue>
    </source>
</reference>
<accession>A0AAW2FFX0</accession>
<sequence length="88" mass="9895">METVVSWFQGVVSRSSSESVYDSRSSVITRRTLEVRLPVTVWSTNERAAPSNVSRNMPIVDKTWWITPSAPVAIYMASAKHIAKAAWR</sequence>
<keyword evidence="2" id="KW-1185">Reference proteome</keyword>
<name>A0AAW2FFX0_9HYME</name>
<gene>
    <name evidence="1" type="ORF">PUN28_011796</name>
</gene>
<dbReference type="AlphaFoldDB" id="A0AAW2FFX0"/>
<protein>
    <submittedName>
        <fullName evidence="1">Uncharacterized protein</fullName>
    </submittedName>
</protein>
<organism evidence="1 2">
    <name type="scientific">Cardiocondyla obscurior</name>
    <dbReference type="NCBI Taxonomy" id="286306"/>
    <lineage>
        <taxon>Eukaryota</taxon>
        <taxon>Metazoa</taxon>
        <taxon>Ecdysozoa</taxon>
        <taxon>Arthropoda</taxon>
        <taxon>Hexapoda</taxon>
        <taxon>Insecta</taxon>
        <taxon>Pterygota</taxon>
        <taxon>Neoptera</taxon>
        <taxon>Endopterygota</taxon>
        <taxon>Hymenoptera</taxon>
        <taxon>Apocrita</taxon>
        <taxon>Aculeata</taxon>
        <taxon>Formicoidea</taxon>
        <taxon>Formicidae</taxon>
        <taxon>Myrmicinae</taxon>
        <taxon>Cardiocondyla</taxon>
    </lineage>
</organism>
<dbReference type="EMBL" id="JADYXP020000011">
    <property type="protein sequence ID" value="KAL0114733.1"/>
    <property type="molecule type" value="Genomic_DNA"/>
</dbReference>
<dbReference type="Proteomes" id="UP001430953">
    <property type="component" value="Unassembled WGS sequence"/>
</dbReference>
<evidence type="ECO:0000313" key="2">
    <source>
        <dbReference type="Proteomes" id="UP001430953"/>
    </source>
</evidence>